<gene>
    <name evidence="1" type="ORF">LOD99_6695</name>
</gene>
<evidence type="ECO:0000313" key="1">
    <source>
        <dbReference type="EMBL" id="KAI6649529.1"/>
    </source>
</evidence>
<dbReference type="Proteomes" id="UP001165289">
    <property type="component" value="Unassembled WGS sequence"/>
</dbReference>
<protein>
    <submittedName>
        <fullName evidence="1">Uncharacterized protein</fullName>
    </submittedName>
</protein>
<dbReference type="EMBL" id="JAKMXF010000320">
    <property type="protein sequence ID" value="KAI6649529.1"/>
    <property type="molecule type" value="Genomic_DNA"/>
</dbReference>
<comment type="caution">
    <text evidence="1">The sequence shown here is derived from an EMBL/GenBank/DDBJ whole genome shotgun (WGS) entry which is preliminary data.</text>
</comment>
<evidence type="ECO:0000313" key="2">
    <source>
        <dbReference type="Proteomes" id="UP001165289"/>
    </source>
</evidence>
<proteinExistence type="predicted"/>
<reference evidence="1 2" key="1">
    <citation type="journal article" date="2023" name="BMC Biol.">
        <title>The compact genome of the sponge Oopsacas minuta (Hexactinellida) is lacking key metazoan core genes.</title>
        <authorList>
            <person name="Santini S."/>
            <person name="Schenkelaars Q."/>
            <person name="Jourda C."/>
            <person name="Duchesne M."/>
            <person name="Belahbib H."/>
            <person name="Rocher C."/>
            <person name="Selva M."/>
            <person name="Riesgo A."/>
            <person name="Vervoort M."/>
            <person name="Leys S.P."/>
            <person name="Kodjabachian L."/>
            <person name="Le Bivic A."/>
            <person name="Borchiellini C."/>
            <person name="Claverie J.M."/>
            <person name="Renard E."/>
        </authorList>
    </citation>
    <scope>NUCLEOTIDE SEQUENCE [LARGE SCALE GENOMIC DNA]</scope>
    <source>
        <strain evidence="1">SPO-2</strain>
    </source>
</reference>
<accession>A0AAV7JL08</accession>
<dbReference type="AlphaFoldDB" id="A0AAV7JL08"/>
<sequence>MDISTVLFNIWIKDCYAAVEADVSFTFNELSFLYRDARSLEYLVRKNKEYKYLKEIYDIIQRTIRHYYDNRIDSLTYFKQSLFACYTSLFVQFSLSWKDSMEIYSIKGERIISMPQACCTSSNRKHLSSPYRTRILTQSYPTYQDTQQVSRLQDMKAVDNCVVCLFTGSPSPLQMFSLEGELIGSIITGDQIVGAQLQPVL</sequence>
<keyword evidence="2" id="KW-1185">Reference proteome</keyword>
<organism evidence="1 2">
    <name type="scientific">Oopsacas minuta</name>
    <dbReference type="NCBI Taxonomy" id="111878"/>
    <lineage>
        <taxon>Eukaryota</taxon>
        <taxon>Metazoa</taxon>
        <taxon>Porifera</taxon>
        <taxon>Hexactinellida</taxon>
        <taxon>Hexasterophora</taxon>
        <taxon>Lyssacinosida</taxon>
        <taxon>Leucopsacidae</taxon>
        <taxon>Oopsacas</taxon>
    </lineage>
</organism>
<name>A0AAV7JL08_9METZ</name>